<comment type="caution">
    <text evidence="2">The sequence shown here is derived from an EMBL/GenBank/DDBJ whole genome shotgun (WGS) entry which is preliminary data.</text>
</comment>
<dbReference type="Proteomes" id="UP001176940">
    <property type="component" value="Unassembled WGS sequence"/>
</dbReference>
<dbReference type="InterPro" id="IPR058912">
    <property type="entry name" value="HTH_animal"/>
</dbReference>
<gene>
    <name evidence="2" type="ORF">RIMI_LOCUS6632401</name>
</gene>
<sequence>MPRHTTDISMTYFLVWTGTLDSLKGFHEYLNSIIPELKFTIQYSMKEIPFLDTLVLKDTMGSLTLDLYNKPTDCNSLLHYSSCHPRTTRDSLPRSQFTRISRIVTDPDMRNIRLDGMVDKFRERQYPIRLLEKEKNRAISPPSPVLLSRQTQRVPFVHTYHPCMPKQYMIKDPGVRNVIHNALCLFLYSDAI</sequence>
<accession>A0ABN9LAU3</accession>
<reference evidence="2" key="1">
    <citation type="submission" date="2023-07" db="EMBL/GenBank/DDBJ databases">
        <authorList>
            <person name="Stuckert A."/>
        </authorList>
    </citation>
    <scope>NUCLEOTIDE SEQUENCE</scope>
</reference>
<evidence type="ECO:0000259" key="1">
    <source>
        <dbReference type="Pfam" id="PF26215"/>
    </source>
</evidence>
<evidence type="ECO:0000313" key="3">
    <source>
        <dbReference type="Proteomes" id="UP001176940"/>
    </source>
</evidence>
<dbReference type="Pfam" id="PF26215">
    <property type="entry name" value="HTH_animal"/>
    <property type="match status" value="1"/>
</dbReference>
<feature type="domain" description="Helix-turn-helix" evidence="1">
    <location>
        <begin position="77"/>
        <end position="134"/>
    </location>
</feature>
<dbReference type="PANTHER" id="PTHR21301:SF12">
    <property type="match status" value="1"/>
</dbReference>
<dbReference type="EMBL" id="CAUEEQ010012080">
    <property type="protein sequence ID" value="CAJ0936058.1"/>
    <property type="molecule type" value="Genomic_DNA"/>
</dbReference>
<keyword evidence="3" id="KW-1185">Reference proteome</keyword>
<proteinExistence type="predicted"/>
<protein>
    <recommendedName>
        <fullName evidence="1">Helix-turn-helix domain-containing protein</fullName>
    </recommendedName>
</protein>
<organism evidence="2 3">
    <name type="scientific">Ranitomeya imitator</name>
    <name type="common">mimic poison frog</name>
    <dbReference type="NCBI Taxonomy" id="111125"/>
    <lineage>
        <taxon>Eukaryota</taxon>
        <taxon>Metazoa</taxon>
        <taxon>Chordata</taxon>
        <taxon>Craniata</taxon>
        <taxon>Vertebrata</taxon>
        <taxon>Euteleostomi</taxon>
        <taxon>Amphibia</taxon>
        <taxon>Batrachia</taxon>
        <taxon>Anura</taxon>
        <taxon>Neobatrachia</taxon>
        <taxon>Hyloidea</taxon>
        <taxon>Dendrobatidae</taxon>
        <taxon>Dendrobatinae</taxon>
        <taxon>Ranitomeya</taxon>
    </lineage>
</organism>
<dbReference type="PANTHER" id="PTHR21301">
    <property type="entry name" value="REVERSE TRANSCRIPTASE"/>
    <property type="match status" value="1"/>
</dbReference>
<name>A0ABN9LAU3_9NEOB</name>
<evidence type="ECO:0000313" key="2">
    <source>
        <dbReference type="EMBL" id="CAJ0936058.1"/>
    </source>
</evidence>